<dbReference type="PANTHER" id="PTHR43806">
    <property type="entry name" value="PEPTIDASE S8"/>
    <property type="match status" value="1"/>
</dbReference>
<dbReference type="EMBL" id="MU856903">
    <property type="protein sequence ID" value="KAK4154756.1"/>
    <property type="molecule type" value="Genomic_DNA"/>
</dbReference>
<dbReference type="GO" id="GO:0006508">
    <property type="term" value="P:proteolysis"/>
    <property type="evidence" value="ECO:0007669"/>
    <property type="project" value="UniProtKB-KW"/>
</dbReference>
<gene>
    <name evidence="9" type="ORF">C8A00DRAFT_32424</name>
</gene>
<keyword evidence="2 5" id="KW-0645">Protease</keyword>
<dbReference type="InterPro" id="IPR023828">
    <property type="entry name" value="Peptidase_S8_Ser-AS"/>
</dbReference>
<evidence type="ECO:0000256" key="2">
    <source>
        <dbReference type="ARBA" id="ARBA00022670"/>
    </source>
</evidence>
<dbReference type="InterPro" id="IPR056002">
    <property type="entry name" value="DUF7580"/>
</dbReference>
<dbReference type="AlphaFoldDB" id="A0AAN6VQY9"/>
<dbReference type="Pfam" id="PF00082">
    <property type="entry name" value="Peptidase_S8"/>
    <property type="match status" value="1"/>
</dbReference>
<evidence type="ECO:0000256" key="6">
    <source>
        <dbReference type="SAM" id="MobiDB-lite"/>
    </source>
</evidence>
<evidence type="ECO:0000256" key="1">
    <source>
        <dbReference type="ARBA" id="ARBA00011073"/>
    </source>
</evidence>
<evidence type="ECO:0000313" key="10">
    <source>
        <dbReference type="Proteomes" id="UP001302745"/>
    </source>
</evidence>
<dbReference type="CDD" id="cd00306">
    <property type="entry name" value="Peptidases_S8_S53"/>
    <property type="match status" value="1"/>
</dbReference>
<dbReference type="InterPro" id="IPR015500">
    <property type="entry name" value="Peptidase_S8_subtilisin-rel"/>
</dbReference>
<evidence type="ECO:0000256" key="3">
    <source>
        <dbReference type="ARBA" id="ARBA00022801"/>
    </source>
</evidence>
<dbReference type="SUPFAM" id="SSF52743">
    <property type="entry name" value="Subtilisin-like"/>
    <property type="match status" value="1"/>
</dbReference>
<feature type="compositionally biased region" description="Polar residues" evidence="6">
    <location>
        <begin position="532"/>
        <end position="552"/>
    </location>
</feature>
<sequence>MALNDVLEWQAIVALRSYLIFTLPVIDEGFDPRVLAEAVILSDNARKYFEFELTRVFVRPDFLFRIEDAKIQDCRLQLVKLVTLLDSLAASPPGQPGQGGHLRFQHIFGGTEYKRLWRLLEHLALRATTREQLFNLIKGPVGPAFGMPASDTLGRHLKTVQDVNFLLDSLPLLQKGTAASEGSTPAVVAAGVLDDSVREYATAAFNTMFDHLKGCDPAHNAMLYLRSQQEDGLGPPKASLDLFVSSCPHHCSWQEIYCGKRENLKLGPREVKNLCHVIKGARKQRLMMHVVGEKMQNITQVPARARHPRDYPSKSLHSLILHGAFKPLDLDHVVSDRFSRVEKRKLAMDIASSLSRLLGSEWVGEGWCSKDLFFLAKKVDQARSNTPFGPYIVCSAGGPPLADLDRWRPNLGDPPILLFLAKLLLEIDLGNDLDSRIETALEDNPDEDLWLFLSEIHEEYKCDLDYSEAIGSCLDYHMTRQVKLELGEITEVPGQWSEWDRRYIHGVIKKLVDPATEAPEPGPKSGKKQESDQSNDSITSFGRNWSGPTYATTVDLDRRTPSPLKDLTAEACHPMPAGGRETNSEAVPQMSQPAKNIPFGVSGWLDDQSVVALLDPSVSISTPSFNPVMTEEDEVGGFFDAAEDHLLPDHLKEQAKSAEEYWDLMRNFKREHFLPPLDDTLANETDAVGTDGQTTRNRKVKIALIDTGVDVEDPLIKPEAESGRIRGCSWVGEETDLSDSCGHGTHLVRLVLKVNKSADILVAKVSESKSFSPKNTQNIAEAIHWAIKEDADIISLSLGFKWEVKAISDALDQAINPRDKTPGARPRLVFAAAANWGYNRSLAFPASKKGVICVHATSGNGYDGQLSPRSDGSLKNFSIGTLGTAIESEWNGKPVWLRGTSYATPIAAAVAANVVEFARRQNLDPHTQIELERFRGMKAVLALMCTNGDSSGSYPYCAPWLLYEKRLNGERICTTAQIRKAIEDEIEDLNF</sequence>
<dbReference type="InterPro" id="IPR050131">
    <property type="entry name" value="Peptidase_S8_subtilisin-like"/>
</dbReference>
<protein>
    <recommendedName>
        <fullName evidence="11">Peptidase S8/S53 domain-containing protein</fullName>
    </recommendedName>
</protein>
<evidence type="ECO:0000313" key="9">
    <source>
        <dbReference type="EMBL" id="KAK4154756.1"/>
    </source>
</evidence>
<name>A0AAN6VQY9_9PEZI</name>
<feature type="region of interest" description="Disordered" evidence="6">
    <location>
        <begin position="514"/>
        <end position="585"/>
    </location>
</feature>
<feature type="active site" description="Charge relay system" evidence="5">
    <location>
        <position position="706"/>
    </location>
</feature>
<accession>A0AAN6VQY9</accession>
<dbReference type="InterPro" id="IPR036852">
    <property type="entry name" value="Peptidase_S8/S53_dom_sf"/>
</dbReference>
<dbReference type="InterPro" id="IPR000209">
    <property type="entry name" value="Peptidase_S8/S53_dom"/>
</dbReference>
<dbReference type="GO" id="GO:0004252">
    <property type="term" value="F:serine-type endopeptidase activity"/>
    <property type="evidence" value="ECO:0007669"/>
    <property type="project" value="UniProtKB-UniRule"/>
</dbReference>
<dbReference type="Proteomes" id="UP001302745">
    <property type="component" value="Unassembled WGS sequence"/>
</dbReference>
<reference evidence="9" key="1">
    <citation type="journal article" date="2023" name="Mol. Phylogenet. Evol.">
        <title>Genome-scale phylogeny and comparative genomics of the fungal order Sordariales.</title>
        <authorList>
            <person name="Hensen N."/>
            <person name="Bonometti L."/>
            <person name="Westerberg I."/>
            <person name="Brannstrom I.O."/>
            <person name="Guillou S."/>
            <person name="Cros-Aarteil S."/>
            <person name="Calhoun S."/>
            <person name="Haridas S."/>
            <person name="Kuo A."/>
            <person name="Mondo S."/>
            <person name="Pangilinan J."/>
            <person name="Riley R."/>
            <person name="LaButti K."/>
            <person name="Andreopoulos B."/>
            <person name="Lipzen A."/>
            <person name="Chen C."/>
            <person name="Yan M."/>
            <person name="Daum C."/>
            <person name="Ng V."/>
            <person name="Clum A."/>
            <person name="Steindorff A."/>
            <person name="Ohm R.A."/>
            <person name="Martin F."/>
            <person name="Silar P."/>
            <person name="Natvig D.O."/>
            <person name="Lalanne C."/>
            <person name="Gautier V."/>
            <person name="Ament-Velasquez S.L."/>
            <person name="Kruys A."/>
            <person name="Hutchinson M.I."/>
            <person name="Powell A.J."/>
            <person name="Barry K."/>
            <person name="Miller A.N."/>
            <person name="Grigoriev I.V."/>
            <person name="Debuchy R."/>
            <person name="Gladieux P."/>
            <person name="Hiltunen Thoren M."/>
            <person name="Johannesson H."/>
        </authorList>
    </citation>
    <scope>NUCLEOTIDE SEQUENCE</scope>
    <source>
        <strain evidence="9">CBS 538.74</strain>
    </source>
</reference>
<dbReference type="PROSITE" id="PS51892">
    <property type="entry name" value="SUBTILASE"/>
    <property type="match status" value="1"/>
</dbReference>
<feature type="domain" description="Peptidase S8/S53" evidence="7">
    <location>
        <begin position="698"/>
        <end position="939"/>
    </location>
</feature>
<evidence type="ECO:0000259" key="8">
    <source>
        <dbReference type="Pfam" id="PF24476"/>
    </source>
</evidence>
<comment type="similarity">
    <text evidence="1 5">Belongs to the peptidase S8 family.</text>
</comment>
<feature type="active site" description="Charge relay system" evidence="5">
    <location>
        <position position="743"/>
    </location>
</feature>
<keyword evidence="10" id="KW-1185">Reference proteome</keyword>
<keyword evidence="4 5" id="KW-0720">Serine protease</keyword>
<keyword evidence="3 5" id="KW-0378">Hydrolase</keyword>
<dbReference type="Pfam" id="PF24476">
    <property type="entry name" value="DUF7580"/>
    <property type="match status" value="1"/>
</dbReference>
<proteinExistence type="inferred from homology"/>
<dbReference type="PROSITE" id="PS00138">
    <property type="entry name" value="SUBTILASE_SER"/>
    <property type="match status" value="1"/>
</dbReference>
<evidence type="ECO:0000259" key="7">
    <source>
        <dbReference type="Pfam" id="PF00082"/>
    </source>
</evidence>
<feature type="domain" description="DUF7580" evidence="8">
    <location>
        <begin position="194"/>
        <end position="481"/>
    </location>
</feature>
<dbReference type="Gene3D" id="3.40.50.200">
    <property type="entry name" value="Peptidase S8/S53 domain"/>
    <property type="match status" value="1"/>
</dbReference>
<dbReference type="PANTHER" id="PTHR43806:SF11">
    <property type="entry name" value="CEREVISIN-RELATED"/>
    <property type="match status" value="1"/>
</dbReference>
<reference evidence="9" key="2">
    <citation type="submission" date="2023-05" db="EMBL/GenBank/DDBJ databases">
        <authorList>
            <consortium name="Lawrence Berkeley National Laboratory"/>
            <person name="Steindorff A."/>
            <person name="Hensen N."/>
            <person name="Bonometti L."/>
            <person name="Westerberg I."/>
            <person name="Brannstrom I.O."/>
            <person name="Guillou S."/>
            <person name="Cros-Aarteil S."/>
            <person name="Calhoun S."/>
            <person name="Haridas S."/>
            <person name="Kuo A."/>
            <person name="Mondo S."/>
            <person name="Pangilinan J."/>
            <person name="Riley R."/>
            <person name="Labutti K."/>
            <person name="Andreopoulos B."/>
            <person name="Lipzen A."/>
            <person name="Chen C."/>
            <person name="Yanf M."/>
            <person name="Daum C."/>
            <person name="Ng V."/>
            <person name="Clum A."/>
            <person name="Ohm R."/>
            <person name="Martin F."/>
            <person name="Silar P."/>
            <person name="Natvig D."/>
            <person name="Lalanne C."/>
            <person name="Gautier V."/>
            <person name="Ament-Velasquez S.L."/>
            <person name="Kruys A."/>
            <person name="Hutchinson M.I."/>
            <person name="Powell A.J."/>
            <person name="Barry K."/>
            <person name="Miller A.N."/>
            <person name="Grigoriev I.V."/>
            <person name="Debuchy R."/>
            <person name="Gladieux P."/>
            <person name="Thoren M.H."/>
            <person name="Johannesson H."/>
        </authorList>
    </citation>
    <scope>NUCLEOTIDE SEQUENCE</scope>
    <source>
        <strain evidence="9">CBS 538.74</strain>
    </source>
</reference>
<evidence type="ECO:0008006" key="11">
    <source>
        <dbReference type="Google" id="ProtNLM"/>
    </source>
</evidence>
<feature type="active site" description="Charge relay system" evidence="5">
    <location>
        <position position="901"/>
    </location>
</feature>
<evidence type="ECO:0000256" key="5">
    <source>
        <dbReference type="PROSITE-ProRule" id="PRU01240"/>
    </source>
</evidence>
<evidence type="ECO:0000256" key="4">
    <source>
        <dbReference type="ARBA" id="ARBA00022825"/>
    </source>
</evidence>
<dbReference type="PRINTS" id="PR00723">
    <property type="entry name" value="SUBTILISIN"/>
</dbReference>
<organism evidence="9 10">
    <name type="scientific">Chaetomidium leptoderma</name>
    <dbReference type="NCBI Taxonomy" id="669021"/>
    <lineage>
        <taxon>Eukaryota</taxon>
        <taxon>Fungi</taxon>
        <taxon>Dikarya</taxon>
        <taxon>Ascomycota</taxon>
        <taxon>Pezizomycotina</taxon>
        <taxon>Sordariomycetes</taxon>
        <taxon>Sordariomycetidae</taxon>
        <taxon>Sordariales</taxon>
        <taxon>Chaetomiaceae</taxon>
        <taxon>Chaetomidium</taxon>
    </lineage>
</organism>
<comment type="caution">
    <text evidence="9">The sequence shown here is derived from an EMBL/GenBank/DDBJ whole genome shotgun (WGS) entry which is preliminary data.</text>
</comment>